<name>A0A9X0CQT8_9CNID</name>
<dbReference type="AlphaFoldDB" id="A0A9X0CQT8"/>
<evidence type="ECO:0000313" key="2">
    <source>
        <dbReference type="Proteomes" id="UP001163046"/>
    </source>
</evidence>
<comment type="caution">
    <text evidence="1">The sequence shown here is derived from an EMBL/GenBank/DDBJ whole genome shotgun (WGS) entry which is preliminary data.</text>
</comment>
<keyword evidence="2" id="KW-1185">Reference proteome</keyword>
<dbReference type="EMBL" id="MU826872">
    <property type="protein sequence ID" value="KAJ7370109.1"/>
    <property type="molecule type" value="Genomic_DNA"/>
</dbReference>
<evidence type="ECO:0000313" key="1">
    <source>
        <dbReference type="EMBL" id="KAJ7370109.1"/>
    </source>
</evidence>
<reference evidence="1" key="1">
    <citation type="submission" date="2023-01" db="EMBL/GenBank/DDBJ databases">
        <title>Genome assembly of the deep-sea coral Lophelia pertusa.</title>
        <authorList>
            <person name="Herrera S."/>
            <person name="Cordes E."/>
        </authorList>
    </citation>
    <scope>NUCLEOTIDE SEQUENCE</scope>
    <source>
        <strain evidence="1">USNM1676648</strain>
        <tissue evidence="1">Polyp</tissue>
    </source>
</reference>
<accession>A0A9X0CQT8</accession>
<organism evidence="1 2">
    <name type="scientific">Desmophyllum pertusum</name>
    <dbReference type="NCBI Taxonomy" id="174260"/>
    <lineage>
        <taxon>Eukaryota</taxon>
        <taxon>Metazoa</taxon>
        <taxon>Cnidaria</taxon>
        <taxon>Anthozoa</taxon>
        <taxon>Hexacorallia</taxon>
        <taxon>Scleractinia</taxon>
        <taxon>Caryophylliina</taxon>
        <taxon>Caryophylliidae</taxon>
        <taxon>Desmophyllum</taxon>
    </lineage>
</organism>
<sequence length="101" mass="11598">MYLYIEETSVFVVQKLTRPQSPLKRNLDAYPTRLTIFSQETTGDESGPKMATKLYLQTPCQRSSVHVISGISEKSLYRGSLYCSVFVLTKWRYHKGDTNRG</sequence>
<proteinExistence type="predicted"/>
<dbReference type="Proteomes" id="UP001163046">
    <property type="component" value="Unassembled WGS sequence"/>
</dbReference>
<protein>
    <submittedName>
        <fullName evidence="1">Uncharacterized protein</fullName>
    </submittedName>
</protein>
<gene>
    <name evidence="1" type="ORF">OS493_034038</name>
</gene>